<evidence type="ECO:0000313" key="2">
    <source>
        <dbReference type="EMBL" id="KAJ7017784.1"/>
    </source>
</evidence>
<dbReference type="AlphaFoldDB" id="A0AAD6WR24"/>
<reference evidence="2" key="1">
    <citation type="submission" date="2023-03" db="EMBL/GenBank/DDBJ databases">
        <title>Massive genome expansion in bonnet fungi (Mycena s.s.) driven by repeated elements and novel gene families across ecological guilds.</title>
        <authorList>
            <consortium name="Lawrence Berkeley National Laboratory"/>
            <person name="Harder C.B."/>
            <person name="Miyauchi S."/>
            <person name="Viragh M."/>
            <person name="Kuo A."/>
            <person name="Thoen E."/>
            <person name="Andreopoulos B."/>
            <person name="Lu D."/>
            <person name="Skrede I."/>
            <person name="Drula E."/>
            <person name="Henrissat B."/>
            <person name="Morin E."/>
            <person name="Kohler A."/>
            <person name="Barry K."/>
            <person name="LaButti K."/>
            <person name="Morin E."/>
            <person name="Salamov A."/>
            <person name="Lipzen A."/>
            <person name="Mereny Z."/>
            <person name="Hegedus B."/>
            <person name="Baldrian P."/>
            <person name="Stursova M."/>
            <person name="Weitz H."/>
            <person name="Taylor A."/>
            <person name="Grigoriev I.V."/>
            <person name="Nagy L.G."/>
            <person name="Martin F."/>
            <person name="Kauserud H."/>
        </authorList>
    </citation>
    <scope>NUCLEOTIDE SEQUENCE</scope>
    <source>
        <strain evidence="2">CBHHK200</strain>
    </source>
</reference>
<protein>
    <submittedName>
        <fullName evidence="2">Uncharacterized protein</fullName>
    </submittedName>
</protein>
<comment type="caution">
    <text evidence="2">The sequence shown here is derived from an EMBL/GenBank/DDBJ whole genome shotgun (WGS) entry which is preliminary data.</text>
</comment>
<dbReference type="Proteomes" id="UP001218188">
    <property type="component" value="Unassembled WGS sequence"/>
</dbReference>
<proteinExistence type="predicted"/>
<organism evidence="2 3">
    <name type="scientific">Mycena alexandri</name>
    <dbReference type="NCBI Taxonomy" id="1745969"/>
    <lineage>
        <taxon>Eukaryota</taxon>
        <taxon>Fungi</taxon>
        <taxon>Dikarya</taxon>
        <taxon>Basidiomycota</taxon>
        <taxon>Agaricomycotina</taxon>
        <taxon>Agaricomycetes</taxon>
        <taxon>Agaricomycetidae</taxon>
        <taxon>Agaricales</taxon>
        <taxon>Marasmiineae</taxon>
        <taxon>Mycenaceae</taxon>
        <taxon>Mycena</taxon>
    </lineage>
</organism>
<evidence type="ECO:0000313" key="3">
    <source>
        <dbReference type="Proteomes" id="UP001218188"/>
    </source>
</evidence>
<accession>A0AAD6WR24</accession>
<evidence type="ECO:0000256" key="1">
    <source>
        <dbReference type="SAM" id="MobiDB-lite"/>
    </source>
</evidence>
<sequence length="216" mass="23861">MVEQKGAGGVREEGRGRVDAQMEKEAKDEPKKLTSSMHQDPYMYAPAAPSYPRAVDADNRARKRGELQSCVAHRPAMRVGCRRAKEEVEGLEMEKMKGCMRQRCEDGRDSAVCAGRDPRRTEDVGSVGKSFYVENLRARRSRSVNADGRPILAVERAPNGFDLLAARDALAEHHGCGVGVGGEGSKYPWVPLLGYETRRSDGVAYDEWTSSELDES</sequence>
<keyword evidence="3" id="KW-1185">Reference proteome</keyword>
<feature type="region of interest" description="Disordered" evidence="1">
    <location>
        <begin position="1"/>
        <end position="51"/>
    </location>
</feature>
<name>A0AAD6WR24_9AGAR</name>
<feature type="compositionally biased region" description="Low complexity" evidence="1">
    <location>
        <begin position="41"/>
        <end position="51"/>
    </location>
</feature>
<dbReference type="EMBL" id="JARJCM010000378">
    <property type="protein sequence ID" value="KAJ7017784.1"/>
    <property type="molecule type" value="Genomic_DNA"/>
</dbReference>
<feature type="compositionally biased region" description="Basic and acidic residues" evidence="1">
    <location>
        <begin position="10"/>
        <end position="32"/>
    </location>
</feature>
<gene>
    <name evidence="2" type="ORF">C8F04DRAFT_1199903</name>
</gene>